<evidence type="ECO:0000256" key="1">
    <source>
        <dbReference type="ARBA" id="ARBA00022555"/>
    </source>
</evidence>
<name>A0A1F6FXP6_9BACT</name>
<dbReference type="GO" id="GO:0002938">
    <property type="term" value="P:tRNA guanine ribose methylation"/>
    <property type="evidence" value="ECO:0007669"/>
    <property type="project" value="TreeGrafter"/>
</dbReference>
<evidence type="ECO:0000256" key="5">
    <source>
        <dbReference type="ARBA" id="ARBA00022694"/>
    </source>
</evidence>
<evidence type="ECO:0000313" key="9">
    <source>
        <dbReference type="Proteomes" id="UP000177998"/>
    </source>
</evidence>
<sequence>MIKKEIYLIAQNIRSLFNVGSLFRSADVFGVDKIYLCGYTAAPPRCEISKVALGADAWLPWEKCWQTHLLVHKLKKQGLKIYALETGPTTTPLNSFQPKFPCALIVGNEVKGISKKMLSLADETVSIPMLGKKESLNVSVAAGVALYTLRQA</sequence>
<keyword evidence="2" id="KW-0489">Methyltransferase</keyword>
<gene>
    <name evidence="8" type="ORF">A3H55_00465</name>
</gene>
<keyword evidence="1" id="KW-0820">tRNA-binding</keyword>
<dbReference type="GO" id="GO:0008173">
    <property type="term" value="F:RNA methyltransferase activity"/>
    <property type="evidence" value="ECO:0007669"/>
    <property type="project" value="InterPro"/>
</dbReference>
<dbReference type="PANTHER" id="PTHR43453">
    <property type="entry name" value="RRNA METHYLASE-LIKE"/>
    <property type="match status" value="1"/>
</dbReference>
<evidence type="ECO:0000256" key="4">
    <source>
        <dbReference type="ARBA" id="ARBA00022691"/>
    </source>
</evidence>
<dbReference type="EMBL" id="MFMZ01000037">
    <property type="protein sequence ID" value="OGG90619.1"/>
    <property type="molecule type" value="Genomic_DNA"/>
</dbReference>
<keyword evidence="6" id="KW-0694">RNA-binding</keyword>
<dbReference type="InterPro" id="IPR033671">
    <property type="entry name" value="TrmH"/>
</dbReference>
<dbReference type="STRING" id="1798564.A3H55_00465"/>
<feature type="domain" description="tRNA/rRNA methyltransferase SpoU type" evidence="7">
    <location>
        <begin position="6"/>
        <end position="147"/>
    </location>
</feature>
<dbReference type="GO" id="GO:0000049">
    <property type="term" value="F:tRNA binding"/>
    <property type="evidence" value="ECO:0007669"/>
    <property type="project" value="UniProtKB-KW"/>
</dbReference>
<dbReference type="Gene3D" id="3.40.1280.10">
    <property type="match status" value="1"/>
</dbReference>
<evidence type="ECO:0000256" key="3">
    <source>
        <dbReference type="ARBA" id="ARBA00022679"/>
    </source>
</evidence>
<organism evidence="8 9">
    <name type="scientific">Candidatus Kuenenbacteria bacterium RIFCSPLOWO2_02_FULL_42_16</name>
    <dbReference type="NCBI Taxonomy" id="1798564"/>
    <lineage>
        <taxon>Bacteria</taxon>
        <taxon>Candidatus Kueneniibacteriota</taxon>
    </lineage>
</organism>
<proteinExistence type="predicted"/>
<dbReference type="AlphaFoldDB" id="A0A1F6FXP6"/>
<accession>A0A1F6FXP6</accession>
<keyword evidence="5" id="KW-0819">tRNA processing</keyword>
<dbReference type="PANTHER" id="PTHR43453:SF1">
    <property type="entry name" value="TRNA_RRNA METHYLTRANSFERASE SPOU TYPE DOMAIN-CONTAINING PROTEIN"/>
    <property type="match status" value="1"/>
</dbReference>
<evidence type="ECO:0000313" key="8">
    <source>
        <dbReference type="EMBL" id="OGG90619.1"/>
    </source>
</evidence>
<reference evidence="8 9" key="1">
    <citation type="journal article" date="2016" name="Nat. Commun.">
        <title>Thousands of microbial genomes shed light on interconnected biogeochemical processes in an aquifer system.</title>
        <authorList>
            <person name="Anantharaman K."/>
            <person name="Brown C.T."/>
            <person name="Hug L.A."/>
            <person name="Sharon I."/>
            <person name="Castelle C.J."/>
            <person name="Probst A.J."/>
            <person name="Thomas B.C."/>
            <person name="Singh A."/>
            <person name="Wilkins M.J."/>
            <person name="Karaoz U."/>
            <person name="Brodie E.L."/>
            <person name="Williams K.H."/>
            <person name="Hubbard S.S."/>
            <person name="Banfield J.F."/>
        </authorList>
    </citation>
    <scope>NUCLEOTIDE SEQUENCE [LARGE SCALE GENOMIC DNA]</scope>
</reference>
<dbReference type="InterPro" id="IPR029026">
    <property type="entry name" value="tRNA_m1G_MTases_N"/>
</dbReference>
<dbReference type="InterPro" id="IPR029028">
    <property type="entry name" value="Alpha/beta_knot_MTases"/>
</dbReference>
<evidence type="ECO:0000256" key="6">
    <source>
        <dbReference type="ARBA" id="ARBA00022884"/>
    </source>
</evidence>
<evidence type="ECO:0000259" key="7">
    <source>
        <dbReference type="Pfam" id="PF00588"/>
    </source>
</evidence>
<dbReference type="CDD" id="cd18097">
    <property type="entry name" value="SpoU-like"/>
    <property type="match status" value="1"/>
</dbReference>
<dbReference type="InterPro" id="IPR001537">
    <property type="entry name" value="SpoU_MeTrfase"/>
</dbReference>
<dbReference type="SUPFAM" id="SSF75217">
    <property type="entry name" value="alpha/beta knot"/>
    <property type="match status" value="1"/>
</dbReference>
<keyword evidence="4" id="KW-0949">S-adenosyl-L-methionine</keyword>
<comment type="caution">
    <text evidence="8">The sequence shown here is derived from an EMBL/GenBank/DDBJ whole genome shotgun (WGS) entry which is preliminary data.</text>
</comment>
<keyword evidence="3" id="KW-0808">Transferase</keyword>
<protein>
    <recommendedName>
        <fullName evidence="7">tRNA/rRNA methyltransferase SpoU type domain-containing protein</fullName>
    </recommendedName>
</protein>
<evidence type="ECO:0000256" key="2">
    <source>
        <dbReference type="ARBA" id="ARBA00022603"/>
    </source>
</evidence>
<dbReference type="Pfam" id="PF00588">
    <property type="entry name" value="SpoU_methylase"/>
    <property type="match status" value="1"/>
</dbReference>
<dbReference type="Proteomes" id="UP000177998">
    <property type="component" value="Unassembled WGS sequence"/>
</dbReference>